<reference evidence="6 7" key="1">
    <citation type="submission" date="2019-03" db="EMBL/GenBank/DDBJ databases">
        <title>Diversity of the mouse oral microbiome.</title>
        <authorList>
            <person name="Joseph S."/>
            <person name="Aduse-Opoku J."/>
            <person name="Curtis M."/>
            <person name="Wade W."/>
            <person name="Hashim A."/>
        </authorList>
    </citation>
    <scope>NUCLEOTIDE SEQUENCE [LARGE SCALE GENOMIC DNA]</scope>
    <source>
        <strain evidence="6 7">WT12</strain>
    </source>
</reference>
<dbReference type="InterPro" id="IPR010998">
    <property type="entry name" value="Integrase_recombinase_N"/>
</dbReference>
<dbReference type="Gene3D" id="1.10.150.130">
    <property type="match status" value="1"/>
</dbReference>
<proteinExistence type="inferred from homology"/>
<dbReference type="PANTHER" id="PTHR30629">
    <property type="entry name" value="PROPHAGE INTEGRASE"/>
    <property type="match status" value="1"/>
</dbReference>
<dbReference type="OrthoDB" id="9795573at2"/>
<evidence type="ECO:0000259" key="5">
    <source>
        <dbReference type="PROSITE" id="PS51900"/>
    </source>
</evidence>
<protein>
    <submittedName>
        <fullName evidence="6">DUF4102 domain-containing protein</fullName>
    </submittedName>
</protein>
<dbReference type="EMBL" id="SPPA01000032">
    <property type="protein sequence ID" value="TFV07997.1"/>
    <property type="molecule type" value="Genomic_DNA"/>
</dbReference>
<evidence type="ECO:0000313" key="6">
    <source>
        <dbReference type="EMBL" id="TFV07997.1"/>
    </source>
</evidence>
<evidence type="ECO:0000256" key="1">
    <source>
        <dbReference type="ARBA" id="ARBA00008857"/>
    </source>
</evidence>
<dbReference type="PANTHER" id="PTHR30629:SF6">
    <property type="entry name" value="PROPHAGE INTEGRASE INTA-RELATED"/>
    <property type="match status" value="1"/>
</dbReference>
<evidence type="ECO:0000256" key="3">
    <source>
        <dbReference type="ARBA" id="ARBA00023125"/>
    </source>
</evidence>
<accession>A0A4Y9JTZ4</accession>
<dbReference type="Pfam" id="PF13356">
    <property type="entry name" value="Arm-DNA-bind_3"/>
    <property type="match status" value="1"/>
</dbReference>
<organism evidence="6 7">
    <name type="scientific">Muribacter muris</name>
    <dbReference type="NCBI Taxonomy" id="67855"/>
    <lineage>
        <taxon>Bacteria</taxon>
        <taxon>Pseudomonadati</taxon>
        <taxon>Pseudomonadota</taxon>
        <taxon>Gammaproteobacteria</taxon>
        <taxon>Pasteurellales</taxon>
        <taxon>Pasteurellaceae</taxon>
        <taxon>Muribacter</taxon>
    </lineage>
</organism>
<feature type="domain" description="Core-binding (CB)" evidence="5">
    <location>
        <begin position="105"/>
        <end position="188"/>
    </location>
</feature>
<dbReference type="GO" id="GO:0003677">
    <property type="term" value="F:DNA binding"/>
    <property type="evidence" value="ECO:0007669"/>
    <property type="project" value="UniProtKB-UniRule"/>
</dbReference>
<dbReference type="Pfam" id="PF22022">
    <property type="entry name" value="Phage_int_M"/>
    <property type="match status" value="1"/>
</dbReference>
<name>A0A4Y9JTZ4_9PAST</name>
<dbReference type="InterPro" id="IPR053876">
    <property type="entry name" value="Phage_int_M"/>
</dbReference>
<dbReference type="InterPro" id="IPR050808">
    <property type="entry name" value="Phage_Integrase"/>
</dbReference>
<dbReference type="InterPro" id="IPR011010">
    <property type="entry name" value="DNA_brk_join_enz"/>
</dbReference>
<dbReference type="InterPro" id="IPR025166">
    <property type="entry name" value="Integrase_DNA_bind_dom"/>
</dbReference>
<dbReference type="Gene3D" id="3.30.160.390">
    <property type="entry name" value="Integrase, DNA-binding domain"/>
    <property type="match status" value="1"/>
</dbReference>
<dbReference type="SUPFAM" id="SSF56349">
    <property type="entry name" value="DNA breaking-rejoining enzymes"/>
    <property type="match status" value="1"/>
</dbReference>
<dbReference type="Proteomes" id="UP000297396">
    <property type="component" value="Unassembled WGS sequence"/>
</dbReference>
<comment type="similarity">
    <text evidence="1">Belongs to the 'phage' integrase family.</text>
</comment>
<evidence type="ECO:0000313" key="7">
    <source>
        <dbReference type="Proteomes" id="UP000297396"/>
    </source>
</evidence>
<keyword evidence="3 4" id="KW-0238">DNA-binding</keyword>
<dbReference type="InterPro" id="IPR044068">
    <property type="entry name" value="CB"/>
</dbReference>
<dbReference type="AlphaFoldDB" id="A0A4Y9JTZ4"/>
<evidence type="ECO:0000256" key="4">
    <source>
        <dbReference type="PROSITE-ProRule" id="PRU01248"/>
    </source>
</evidence>
<dbReference type="GO" id="GO:0015074">
    <property type="term" value="P:DNA integration"/>
    <property type="evidence" value="ECO:0007669"/>
    <property type="project" value="UniProtKB-KW"/>
</dbReference>
<keyword evidence="2" id="KW-0229">DNA integration</keyword>
<gene>
    <name evidence="6" type="ORF">E4T80_11410</name>
</gene>
<sequence>MARTTKPLTNTEIEKSKAKEGDIKLQDGQGLYLLVKTNGSKLWRFNYYKPFSKKRTEIAIGRYPDISLQQAREIREGYRALLAQNIDPQFHRQAEETAKQTEINTTFEVVALDWFEYRKTRANFSANYAKDTLRLIERNLFPHFAKLPITAITAPMALKAFKPLQERGTLETLKRSIQKLNEIMTYALHRDIIPHNPLSHISKEFDSPTVEHFKTIKPDVLMIMQKCARLMQ</sequence>
<comment type="caution">
    <text evidence="6">The sequence shown here is derived from an EMBL/GenBank/DDBJ whole genome shotgun (WGS) entry which is preliminary data.</text>
</comment>
<dbReference type="PROSITE" id="PS51900">
    <property type="entry name" value="CB"/>
    <property type="match status" value="1"/>
</dbReference>
<evidence type="ECO:0000256" key="2">
    <source>
        <dbReference type="ARBA" id="ARBA00022908"/>
    </source>
</evidence>
<dbReference type="InterPro" id="IPR038488">
    <property type="entry name" value="Integrase_DNA-bd_sf"/>
</dbReference>